<dbReference type="AlphaFoldDB" id="A0A1G7XYJ7"/>
<dbReference type="SMART" id="SM00342">
    <property type="entry name" value="HTH_ARAC"/>
    <property type="match status" value="1"/>
</dbReference>
<dbReference type="OrthoDB" id="9793451at2"/>
<dbReference type="Gene3D" id="1.10.10.60">
    <property type="entry name" value="Homeodomain-like"/>
    <property type="match status" value="1"/>
</dbReference>
<evidence type="ECO:0000256" key="1">
    <source>
        <dbReference type="ARBA" id="ARBA00023015"/>
    </source>
</evidence>
<dbReference type="EMBL" id="FNAN01000025">
    <property type="protein sequence ID" value="SDG89227.1"/>
    <property type="molecule type" value="Genomic_DNA"/>
</dbReference>
<keyword evidence="6" id="KW-1185">Reference proteome</keyword>
<feature type="domain" description="HTH araC/xylS-type" evidence="4">
    <location>
        <begin position="4"/>
        <end position="102"/>
    </location>
</feature>
<protein>
    <submittedName>
        <fullName evidence="5">AraC-type DNA-binding protein</fullName>
    </submittedName>
</protein>
<evidence type="ECO:0000259" key="4">
    <source>
        <dbReference type="PROSITE" id="PS01124"/>
    </source>
</evidence>
<dbReference type="PANTHER" id="PTHR43280:SF32">
    <property type="entry name" value="TRANSCRIPTIONAL REGULATORY PROTEIN"/>
    <property type="match status" value="1"/>
</dbReference>
<dbReference type="SUPFAM" id="SSF46689">
    <property type="entry name" value="Homeodomain-like"/>
    <property type="match status" value="1"/>
</dbReference>
<name>A0A1G7XYJ7_9BACT</name>
<evidence type="ECO:0000256" key="3">
    <source>
        <dbReference type="ARBA" id="ARBA00023163"/>
    </source>
</evidence>
<evidence type="ECO:0000313" key="5">
    <source>
        <dbReference type="EMBL" id="SDG89227.1"/>
    </source>
</evidence>
<keyword evidence="3" id="KW-0804">Transcription</keyword>
<accession>A0A1G7XYJ7</accession>
<dbReference type="PRINTS" id="PR00032">
    <property type="entry name" value="HTHARAC"/>
</dbReference>
<dbReference type="STRING" id="659014.SAMN04487996_1252"/>
<keyword evidence="2 5" id="KW-0238">DNA-binding</keyword>
<dbReference type="Pfam" id="PF12833">
    <property type="entry name" value="HTH_18"/>
    <property type="match status" value="1"/>
</dbReference>
<proteinExistence type="predicted"/>
<evidence type="ECO:0000313" key="6">
    <source>
        <dbReference type="Proteomes" id="UP000198748"/>
    </source>
</evidence>
<dbReference type="InterPro" id="IPR009057">
    <property type="entry name" value="Homeodomain-like_sf"/>
</dbReference>
<dbReference type="GO" id="GO:0003700">
    <property type="term" value="F:DNA-binding transcription factor activity"/>
    <property type="evidence" value="ECO:0007669"/>
    <property type="project" value="InterPro"/>
</dbReference>
<organism evidence="5 6">
    <name type="scientific">Dyadobacter soli</name>
    <dbReference type="NCBI Taxonomy" id="659014"/>
    <lineage>
        <taxon>Bacteria</taxon>
        <taxon>Pseudomonadati</taxon>
        <taxon>Bacteroidota</taxon>
        <taxon>Cytophagia</taxon>
        <taxon>Cytophagales</taxon>
        <taxon>Spirosomataceae</taxon>
        <taxon>Dyadobacter</taxon>
    </lineage>
</organism>
<dbReference type="InterPro" id="IPR020449">
    <property type="entry name" value="Tscrpt_reg_AraC-type_HTH"/>
</dbReference>
<dbReference type="Proteomes" id="UP000198748">
    <property type="component" value="Unassembled WGS sequence"/>
</dbReference>
<evidence type="ECO:0000256" key="2">
    <source>
        <dbReference type="ARBA" id="ARBA00023125"/>
    </source>
</evidence>
<gene>
    <name evidence="5" type="ORF">SAMN04487996_1252</name>
</gene>
<dbReference type="GO" id="GO:0043565">
    <property type="term" value="F:sequence-specific DNA binding"/>
    <property type="evidence" value="ECO:0007669"/>
    <property type="project" value="InterPro"/>
</dbReference>
<dbReference type="InterPro" id="IPR018060">
    <property type="entry name" value="HTH_AraC"/>
</dbReference>
<dbReference type="PANTHER" id="PTHR43280">
    <property type="entry name" value="ARAC-FAMILY TRANSCRIPTIONAL REGULATOR"/>
    <property type="match status" value="1"/>
</dbReference>
<reference evidence="6" key="1">
    <citation type="submission" date="2016-10" db="EMBL/GenBank/DDBJ databases">
        <authorList>
            <person name="Varghese N."/>
            <person name="Submissions S."/>
        </authorList>
    </citation>
    <scope>NUCLEOTIDE SEQUENCE [LARGE SCALE GENOMIC DNA]</scope>
    <source>
        <strain evidence="6">DSM 25329</strain>
    </source>
</reference>
<keyword evidence="1" id="KW-0805">Transcription regulation</keyword>
<dbReference type="PROSITE" id="PS01124">
    <property type="entry name" value="HTH_ARAC_FAMILY_2"/>
    <property type="match status" value="1"/>
</dbReference>
<sequence length="105" mass="11890">MLLNRYLQLVNNHYIDKRTVKEYADLLSVTANHLSQSIKEVSGKNALSYIADRLLTEAKSLLLYTHVDIAEIAFQLGFSDPANFGSFFKKHVGMSPLAFRKGKEK</sequence>